<evidence type="ECO:0000313" key="1">
    <source>
        <dbReference type="EMBL" id="KIH92136.1"/>
    </source>
</evidence>
<proteinExistence type="predicted"/>
<dbReference type="OrthoDB" id="5800476at2759"/>
<protein>
    <submittedName>
        <fullName evidence="1">Uncharacterized protein</fullName>
    </submittedName>
</protein>
<evidence type="ECO:0000313" key="2">
    <source>
        <dbReference type="Proteomes" id="UP000031575"/>
    </source>
</evidence>
<dbReference type="HOGENOM" id="CLU_1278354_0_0_1"/>
<keyword evidence="2" id="KW-1185">Reference proteome</keyword>
<dbReference type="SUPFAM" id="SSF56112">
    <property type="entry name" value="Protein kinase-like (PK-like)"/>
    <property type="match status" value="1"/>
</dbReference>
<sequence>MSPLDLCFGDKYRIDHQIGSGSFGVIYKGTNSISGEEIATATQLRIPFCENKNMTGHVRYASLNSHEGMEQSRRDDMESLGYVLLYLCRGSLPWQDLKLETATTKKIRDKIIDKKKTTLIGDLYRGLPNEFAVYLDYTRSLGFKDKPNYGFLRKIFSDLFVREGFQYDNDFDWDVLKRLKEKNDQATAHPAFHMSPYSGIDLQFIKQSFGRHVEDL</sequence>
<dbReference type="RefSeq" id="XP_040620146.1">
    <property type="nucleotide sequence ID" value="XM_040761524.1"/>
</dbReference>
<dbReference type="InterPro" id="IPR050235">
    <property type="entry name" value="CK1_Ser-Thr_kinase"/>
</dbReference>
<dbReference type="InterPro" id="IPR011009">
    <property type="entry name" value="Kinase-like_dom_sf"/>
</dbReference>
<dbReference type="Proteomes" id="UP000031575">
    <property type="component" value="Unassembled WGS sequence"/>
</dbReference>
<dbReference type="AlphaFoldDB" id="A0A0C2ISY6"/>
<comment type="caution">
    <text evidence="1">The sequence shown here is derived from an EMBL/GenBank/DDBJ whole genome shotgun (WGS) entry which is preliminary data.</text>
</comment>
<dbReference type="EMBL" id="AWTV01000006">
    <property type="protein sequence ID" value="KIH92136.1"/>
    <property type="molecule type" value="Genomic_DNA"/>
</dbReference>
<dbReference type="GeneID" id="63676445"/>
<gene>
    <name evidence="1" type="ORF">SPBR_03221</name>
</gene>
<name>A0A0C2ISY6_9PEZI</name>
<dbReference type="Gene3D" id="1.10.510.10">
    <property type="entry name" value="Transferase(Phosphotransferase) domain 1"/>
    <property type="match status" value="1"/>
</dbReference>
<dbReference type="PANTHER" id="PTHR11909">
    <property type="entry name" value="CASEIN KINASE-RELATED"/>
    <property type="match status" value="1"/>
</dbReference>
<accession>A0A0C2ISY6</accession>
<reference evidence="1 2" key="1">
    <citation type="journal article" date="2014" name="BMC Genomics">
        <title>Comparative genomics of the major fungal agents of human and animal Sporotrichosis: Sporothrix schenckii and Sporothrix brasiliensis.</title>
        <authorList>
            <person name="Teixeira M.M."/>
            <person name="de Almeida L.G."/>
            <person name="Kubitschek-Barreira P."/>
            <person name="Alves F.L."/>
            <person name="Kioshima E.S."/>
            <person name="Abadio A.K."/>
            <person name="Fernandes L."/>
            <person name="Derengowski L.S."/>
            <person name="Ferreira K.S."/>
            <person name="Souza R.C."/>
            <person name="Ruiz J.C."/>
            <person name="de Andrade N.C."/>
            <person name="Paes H.C."/>
            <person name="Nicola A.M."/>
            <person name="Albuquerque P."/>
            <person name="Gerber A.L."/>
            <person name="Martins V.P."/>
            <person name="Peconick L.D."/>
            <person name="Neto A.V."/>
            <person name="Chaucanez C.B."/>
            <person name="Silva P.A."/>
            <person name="Cunha O.L."/>
            <person name="de Oliveira F.F."/>
            <person name="dos Santos T.C."/>
            <person name="Barros A.L."/>
            <person name="Soares M.A."/>
            <person name="de Oliveira L.M."/>
            <person name="Marini M.M."/>
            <person name="Villalobos-Duno H."/>
            <person name="Cunha M.M."/>
            <person name="de Hoog S."/>
            <person name="da Silveira J.F."/>
            <person name="Henrissat B."/>
            <person name="Nino-Vega G.A."/>
            <person name="Cisalpino P.S."/>
            <person name="Mora-Montes H.M."/>
            <person name="Almeida S.R."/>
            <person name="Stajich J.E."/>
            <person name="Lopes-Bezerra L.M."/>
            <person name="Vasconcelos A.T."/>
            <person name="Felipe M.S."/>
        </authorList>
    </citation>
    <scope>NUCLEOTIDE SEQUENCE [LARGE SCALE GENOMIC DNA]</scope>
    <source>
        <strain evidence="1 2">5110</strain>
    </source>
</reference>
<dbReference type="VEuPathDB" id="FungiDB:SPBR_03221"/>
<organism evidence="1 2">
    <name type="scientific">Sporothrix brasiliensis 5110</name>
    <dbReference type="NCBI Taxonomy" id="1398154"/>
    <lineage>
        <taxon>Eukaryota</taxon>
        <taxon>Fungi</taxon>
        <taxon>Dikarya</taxon>
        <taxon>Ascomycota</taxon>
        <taxon>Pezizomycotina</taxon>
        <taxon>Sordariomycetes</taxon>
        <taxon>Sordariomycetidae</taxon>
        <taxon>Ophiostomatales</taxon>
        <taxon>Ophiostomataceae</taxon>
        <taxon>Sporothrix</taxon>
    </lineage>
</organism>